<dbReference type="EMBL" id="JACASE010000014">
    <property type="protein sequence ID" value="KAF6410526.1"/>
    <property type="molecule type" value="Genomic_DNA"/>
</dbReference>
<accession>A0A7J8CI58</accession>
<sequence length="192" mass="20727">MVGRVSYPVRGRAGGTRIGPPMKWALTCPAEVIVTQRMRQEQTMASAPPTCRLTALPRATQGSGLSTEHVYILSGISVAFLLCLLLLVILLVHRLCQKKHGPLRSKGEKQSPQERFSPAVDIIQRTPDISAVSKLPEGERELHALSPAADPQEVTYAQLDHRVLTLRAAGAQSLQSTEPTADASTYAALAGR</sequence>
<proteinExistence type="predicted"/>
<feature type="region of interest" description="Disordered" evidence="1">
    <location>
        <begin position="173"/>
        <end position="192"/>
    </location>
</feature>
<feature type="compositionally biased region" description="Polar residues" evidence="1">
    <location>
        <begin position="173"/>
        <end position="183"/>
    </location>
</feature>
<keyword evidence="2" id="KW-0812">Transmembrane</keyword>
<keyword evidence="2" id="KW-0472">Membrane</keyword>
<name>A0A7J8CI58_ROUAE</name>
<dbReference type="AlphaFoldDB" id="A0A7J8CI58"/>
<gene>
    <name evidence="3" type="ORF">HJG63_009055</name>
</gene>
<dbReference type="Proteomes" id="UP000593571">
    <property type="component" value="Unassembled WGS sequence"/>
</dbReference>
<keyword evidence="4" id="KW-1185">Reference proteome</keyword>
<evidence type="ECO:0000313" key="4">
    <source>
        <dbReference type="Proteomes" id="UP000593571"/>
    </source>
</evidence>
<evidence type="ECO:0000256" key="1">
    <source>
        <dbReference type="SAM" id="MobiDB-lite"/>
    </source>
</evidence>
<comment type="caution">
    <text evidence="3">The sequence shown here is derived from an EMBL/GenBank/DDBJ whole genome shotgun (WGS) entry which is preliminary data.</text>
</comment>
<evidence type="ECO:0008006" key="5">
    <source>
        <dbReference type="Google" id="ProtNLM"/>
    </source>
</evidence>
<keyword evidence="2" id="KW-1133">Transmembrane helix</keyword>
<protein>
    <recommendedName>
        <fullName evidence="5">Leukocyte-associated immunoglobulin-like receptor 1</fullName>
    </recommendedName>
</protein>
<evidence type="ECO:0000256" key="2">
    <source>
        <dbReference type="SAM" id="Phobius"/>
    </source>
</evidence>
<organism evidence="3 4">
    <name type="scientific">Rousettus aegyptiacus</name>
    <name type="common">Egyptian fruit bat</name>
    <name type="synonym">Pteropus aegyptiacus</name>
    <dbReference type="NCBI Taxonomy" id="9407"/>
    <lineage>
        <taxon>Eukaryota</taxon>
        <taxon>Metazoa</taxon>
        <taxon>Chordata</taxon>
        <taxon>Craniata</taxon>
        <taxon>Vertebrata</taxon>
        <taxon>Euteleostomi</taxon>
        <taxon>Mammalia</taxon>
        <taxon>Eutheria</taxon>
        <taxon>Laurasiatheria</taxon>
        <taxon>Chiroptera</taxon>
        <taxon>Yinpterochiroptera</taxon>
        <taxon>Pteropodoidea</taxon>
        <taxon>Pteropodidae</taxon>
        <taxon>Rousettinae</taxon>
        <taxon>Rousettus</taxon>
    </lineage>
</organism>
<evidence type="ECO:0000313" key="3">
    <source>
        <dbReference type="EMBL" id="KAF6410526.1"/>
    </source>
</evidence>
<reference evidence="3 4" key="1">
    <citation type="journal article" date="2020" name="Nature">
        <title>Six reference-quality genomes reveal evolution of bat adaptations.</title>
        <authorList>
            <person name="Jebb D."/>
            <person name="Huang Z."/>
            <person name="Pippel M."/>
            <person name="Hughes G.M."/>
            <person name="Lavrichenko K."/>
            <person name="Devanna P."/>
            <person name="Winkler S."/>
            <person name="Jermiin L.S."/>
            <person name="Skirmuntt E.C."/>
            <person name="Katzourakis A."/>
            <person name="Burkitt-Gray L."/>
            <person name="Ray D.A."/>
            <person name="Sullivan K.A.M."/>
            <person name="Roscito J.G."/>
            <person name="Kirilenko B.M."/>
            <person name="Davalos L.M."/>
            <person name="Corthals A.P."/>
            <person name="Power M.L."/>
            <person name="Jones G."/>
            <person name="Ransome R.D."/>
            <person name="Dechmann D.K.N."/>
            <person name="Locatelli A.G."/>
            <person name="Puechmaille S.J."/>
            <person name="Fedrigo O."/>
            <person name="Jarvis E.D."/>
            <person name="Hiller M."/>
            <person name="Vernes S.C."/>
            <person name="Myers E.W."/>
            <person name="Teeling E.C."/>
        </authorList>
    </citation>
    <scope>NUCLEOTIDE SEQUENCE [LARGE SCALE GENOMIC DNA]</scope>
    <source>
        <strain evidence="3">MRouAeg1</strain>
        <tissue evidence="3">Muscle</tissue>
    </source>
</reference>
<feature type="transmembrane region" description="Helical" evidence="2">
    <location>
        <begin position="70"/>
        <end position="92"/>
    </location>
</feature>